<evidence type="ECO:0000313" key="3">
    <source>
        <dbReference type="Proteomes" id="UP000198539"/>
    </source>
</evidence>
<name>A0A1H2SJR6_9RHOB</name>
<dbReference type="RefSeq" id="WP_092885214.1">
    <property type="nucleotide sequence ID" value="NZ_CP061498.1"/>
</dbReference>
<dbReference type="Pfam" id="PF07750">
    <property type="entry name" value="GcrA"/>
    <property type="match status" value="1"/>
</dbReference>
<organism evidence="2 3">
    <name type="scientific">Roseicitreum antarcticum</name>
    <dbReference type="NCBI Taxonomy" id="564137"/>
    <lineage>
        <taxon>Bacteria</taxon>
        <taxon>Pseudomonadati</taxon>
        <taxon>Pseudomonadota</taxon>
        <taxon>Alphaproteobacteria</taxon>
        <taxon>Rhodobacterales</taxon>
        <taxon>Paracoccaceae</taxon>
        <taxon>Roseicitreum</taxon>
    </lineage>
</organism>
<evidence type="ECO:0000313" key="2">
    <source>
        <dbReference type="EMBL" id="SDW31767.1"/>
    </source>
</evidence>
<feature type="compositionally biased region" description="Low complexity" evidence="1">
    <location>
        <begin position="179"/>
        <end position="193"/>
    </location>
</feature>
<feature type="compositionally biased region" description="Low complexity" evidence="1">
    <location>
        <begin position="50"/>
        <end position="101"/>
    </location>
</feature>
<feature type="compositionally biased region" description="Acidic residues" evidence="1">
    <location>
        <begin position="169"/>
        <end position="178"/>
    </location>
</feature>
<gene>
    <name evidence="2" type="ORF">SAMN04488238_101625</name>
</gene>
<dbReference type="AlphaFoldDB" id="A0A1H2SJR6"/>
<feature type="region of interest" description="Disordered" evidence="1">
    <location>
        <begin position="50"/>
        <end position="216"/>
    </location>
</feature>
<proteinExistence type="predicted"/>
<feature type="compositionally biased region" description="Low complexity" evidence="1">
    <location>
        <begin position="134"/>
        <end position="143"/>
    </location>
</feature>
<keyword evidence="3" id="KW-1185">Reference proteome</keyword>
<sequence>MSWTEDRIETLKKMWGEGQSASQIAKELGGVTRNAVIGKVHRLGLSNRAVAGAPASGGADAAATPTPAATPPSATEASAAPSSPAPAAGQGTGNQATGAGQDNRAPDGAPQSRATQKADATAKVDTRTAASVGATEPAEAAPKPTRRADDGVVDLARAKASRTETTVPLDDDAGDDNAADSAAPGAGPSAPGSYARRAIVPAGQPLPPQPSANEISPEALATVREVEKTARRLTLMELTERTCKWPIGDPATPDFWFCGLPTQAGKPYCEAHVGVAFQPMSTRRDRRR</sequence>
<reference evidence="2 3" key="1">
    <citation type="submission" date="2016-10" db="EMBL/GenBank/DDBJ databases">
        <authorList>
            <person name="de Groot N.N."/>
        </authorList>
    </citation>
    <scope>NUCLEOTIDE SEQUENCE [LARGE SCALE GENOMIC DNA]</scope>
    <source>
        <strain evidence="2 3">CGMCC 1.8894</strain>
    </source>
</reference>
<dbReference type="OrthoDB" id="9798071at2"/>
<dbReference type="Proteomes" id="UP000198539">
    <property type="component" value="Unassembled WGS sequence"/>
</dbReference>
<dbReference type="InterPro" id="IPR011681">
    <property type="entry name" value="GcrA"/>
</dbReference>
<evidence type="ECO:0000256" key="1">
    <source>
        <dbReference type="SAM" id="MobiDB-lite"/>
    </source>
</evidence>
<dbReference type="Gene3D" id="1.10.10.60">
    <property type="entry name" value="Homeodomain-like"/>
    <property type="match status" value="1"/>
</dbReference>
<protein>
    <submittedName>
        <fullName evidence="2">GcrA cell cycle regulator</fullName>
    </submittedName>
</protein>
<dbReference type="EMBL" id="FNOM01000001">
    <property type="protein sequence ID" value="SDW31767.1"/>
    <property type="molecule type" value="Genomic_DNA"/>
</dbReference>
<accession>A0A1H2SJR6</accession>
<dbReference type="STRING" id="564137.SAMN04488238_101625"/>